<gene>
    <name evidence="5" type="ORF">SAMN02746089_02027</name>
</gene>
<name>A0A1M5C579_9THEO</name>
<keyword evidence="6" id="KW-1185">Reference proteome</keyword>
<dbReference type="InterPro" id="IPR027417">
    <property type="entry name" value="P-loop_NTPase"/>
</dbReference>
<dbReference type="GO" id="GO:0016887">
    <property type="term" value="F:ATP hydrolysis activity"/>
    <property type="evidence" value="ECO:0007669"/>
    <property type="project" value="InterPro"/>
</dbReference>
<accession>A0A1M5C579</accession>
<organism evidence="5 6">
    <name type="scientific">Caldanaerobius fijiensis DSM 17918</name>
    <dbReference type="NCBI Taxonomy" id="1121256"/>
    <lineage>
        <taxon>Bacteria</taxon>
        <taxon>Bacillati</taxon>
        <taxon>Bacillota</taxon>
        <taxon>Clostridia</taxon>
        <taxon>Thermoanaerobacterales</taxon>
        <taxon>Thermoanaerobacteraceae</taxon>
        <taxon>Caldanaerobius</taxon>
    </lineage>
</organism>
<dbReference type="PANTHER" id="PTHR42711">
    <property type="entry name" value="ABC TRANSPORTER ATP-BINDING PROTEIN"/>
    <property type="match status" value="1"/>
</dbReference>
<dbReference type="RefSeq" id="WP_073344863.1">
    <property type="nucleotide sequence ID" value="NZ_FQVH01000026.1"/>
</dbReference>
<feature type="domain" description="ABC transporter" evidence="4">
    <location>
        <begin position="41"/>
        <end position="180"/>
    </location>
</feature>
<dbReference type="Gene3D" id="3.40.50.300">
    <property type="entry name" value="P-loop containing nucleotide triphosphate hydrolases"/>
    <property type="match status" value="1"/>
</dbReference>
<dbReference type="InterPro" id="IPR003439">
    <property type="entry name" value="ABC_transporter-like_ATP-bd"/>
</dbReference>
<evidence type="ECO:0000256" key="1">
    <source>
        <dbReference type="ARBA" id="ARBA00022448"/>
    </source>
</evidence>
<protein>
    <submittedName>
        <fullName evidence="5">ABC transporter</fullName>
    </submittedName>
</protein>
<proteinExistence type="predicted"/>
<dbReference type="Pfam" id="PF00005">
    <property type="entry name" value="ABC_tran"/>
    <property type="match status" value="1"/>
</dbReference>
<evidence type="ECO:0000259" key="4">
    <source>
        <dbReference type="Pfam" id="PF00005"/>
    </source>
</evidence>
<dbReference type="AlphaFoldDB" id="A0A1M5C579"/>
<evidence type="ECO:0000313" key="5">
    <source>
        <dbReference type="EMBL" id="SHF49865.1"/>
    </source>
</evidence>
<dbReference type="SUPFAM" id="SSF52540">
    <property type="entry name" value="P-loop containing nucleoside triphosphate hydrolases"/>
    <property type="match status" value="1"/>
</dbReference>
<dbReference type="GO" id="GO:0005524">
    <property type="term" value="F:ATP binding"/>
    <property type="evidence" value="ECO:0007669"/>
    <property type="project" value="UniProtKB-KW"/>
</dbReference>
<dbReference type="EMBL" id="FQVH01000026">
    <property type="protein sequence ID" value="SHF49865.1"/>
    <property type="molecule type" value="Genomic_DNA"/>
</dbReference>
<dbReference type="OrthoDB" id="9799337at2"/>
<keyword evidence="3" id="KW-0067">ATP-binding</keyword>
<evidence type="ECO:0000256" key="2">
    <source>
        <dbReference type="ARBA" id="ARBA00022741"/>
    </source>
</evidence>
<dbReference type="InterPro" id="IPR050763">
    <property type="entry name" value="ABC_transporter_ATP-binding"/>
</dbReference>
<dbReference type="Proteomes" id="UP000184088">
    <property type="component" value="Unassembled WGS sequence"/>
</dbReference>
<sequence length="188" mass="20855">MPIIEARNLSKVFYTSVRKEGLRGALAGLFHRERKAVSAVDNVSFDIEEGELVGYIGPNGAGKSTTIKMLTGILYPSGGDVSVCGLSPHRDRVRNAKNIGVVFGQRTQLWWDLPVVESFTLLKRIYDVPDNVYKKNMSDFIEILGLEEFIRKPVRQLSLGQRMRADIAASLIHNPKVLFLGKTGGNPL</sequence>
<keyword evidence="2" id="KW-0547">Nucleotide-binding</keyword>
<dbReference type="PANTHER" id="PTHR42711:SF1">
    <property type="entry name" value="ABC-TRANSPORT PROTEIN, ATP-BINDING COMPONENT"/>
    <property type="match status" value="1"/>
</dbReference>
<dbReference type="STRING" id="1121256.SAMN02746089_02027"/>
<reference evidence="5 6" key="1">
    <citation type="submission" date="2016-11" db="EMBL/GenBank/DDBJ databases">
        <authorList>
            <person name="Jaros S."/>
            <person name="Januszkiewicz K."/>
            <person name="Wedrychowicz H."/>
        </authorList>
    </citation>
    <scope>NUCLEOTIDE SEQUENCE [LARGE SCALE GENOMIC DNA]</scope>
    <source>
        <strain evidence="5 6">DSM 17918</strain>
    </source>
</reference>
<evidence type="ECO:0000256" key="3">
    <source>
        <dbReference type="ARBA" id="ARBA00022840"/>
    </source>
</evidence>
<keyword evidence="1" id="KW-0813">Transport</keyword>
<evidence type="ECO:0000313" key="6">
    <source>
        <dbReference type="Proteomes" id="UP000184088"/>
    </source>
</evidence>